<dbReference type="InterPro" id="IPR035979">
    <property type="entry name" value="RBD_domain_sf"/>
</dbReference>
<keyword evidence="4" id="KW-1185">Reference proteome</keyword>
<dbReference type="STRING" id="3641.A0A061GAU5"/>
<dbReference type="AlphaFoldDB" id="A0A061GAU5"/>
<dbReference type="HOGENOM" id="CLU_2459223_0_0_1"/>
<protein>
    <recommendedName>
        <fullName evidence="2">RRM domain-containing protein</fullName>
    </recommendedName>
</protein>
<evidence type="ECO:0000313" key="4">
    <source>
        <dbReference type="Proteomes" id="UP000026915"/>
    </source>
</evidence>
<dbReference type="SUPFAM" id="SSF54928">
    <property type="entry name" value="RNA-binding domain, RBD"/>
    <property type="match status" value="1"/>
</dbReference>
<evidence type="ECO:0000259" key="2">
    <source>
        <dbReference type="PROSITE" id="PS50102"/>
    </source>
</evidence>
<accession>A0A061GAU5</accession>
<dbReference type="eggNOG" id="KOG0123">
    <property type="taxonomic scope" value="Eukaryota"/>
</dbReference>
<dbReference type="InterPro" id="IPR012677">
    <property type="entry name" value="Nucleotide-bd_a/b_plait_sf"/>
</dbReference>
<dbReference type="GO" id="GO:0003723">
    <property type="term" value="F:RNA binding"/>
    <property type="evidence" value="ECO:0007669"/>
    <property type="project" value="UniProtKB-UniRule"/>
</dbReference>
<keyword evidence="1" id="KW-0694">RNA-binding</keyword>
<dbReference type="PROSITE" id="PS50102">
    <property type="entry name" value="RRM"/>
    <property type="match status" value="1"/>
</dbReference>
<feature type="domain" description="RRM" evidence="2">
    <location>
        <begin position="22"/>
        <end position="89"/>
    </location>
</feature>
<dbReference type="Gene3D" id="3.30.70.330">
    <property type="match status" value="1"/>
</dbReference>
<dbReference type="InterPro" id="IPR000504">
    <property type="entry name" value="RRM_dom"/>
</dbReference>
<dbReference type="Gramene" id="EOY26666">
    <property type="protein sequence ID" value="EOY26666"/>
    <property type="gene ID" value="TCM_028616"/>
</dbReference>
<organism evidence="3 4">
    <name type="scientific">Theobroma cacao</name>
    <name type="common">Cacao</name>
    <name type="synonym">Cocoa</name>
    <dbReference type="NCBI Taxonomy" id="3641"/>
    <lineage>
        <taxon>Eukaryota</taxon>
        <taxon>Viridiplantae</taxon>
        <taxon>Streptophyta</taxon>
        <taxon>Embryophyta</taxon>
        <taxon>Tracheophyta</taxon>
        <taxon>Spermatophyta</taxon>
        <taxon>Magnoliopsida</taxon>
        <taxon>eudicotyledons</taxon>
        <taxon>Gunneridae</taxon>
        <taxon>Pentapetalae</taxon>
        <taxon>rosids</taxon>
        <taxon>malvids</taxon>
        <taxon>Malvales</taxon>
        <taxon>Malvaceae</taxon>
        <taxon>Byttnerioideae</taxon>
        <taxon>Theobroma</taxon>
    </lineage>
</organism>
<dbReference type="Pfam" id="PF00076">
    <property type="entry name" value="RRM_1"/>
    <property type="match status" value="1"/>
</dbReference>
<reference evidence="3 4" key="1">
    <citation type="journal article" date="2013" name="Genome Biol.">
        <title>The genome sequence of the most widely cultivated cacao type and its use to identify candidate genes regulating pod color.</title>
        <authorList>
            <person name="Motamayor J.C."/>
            <person name="Mockaitis K."/>
            <person name="Schmutz J."/>
            <person name="Haiminen N."/>
            <person name="Iii D.L."/>
            <person name="Cornejo O."/>
            <person name="Findley S.D."/>
            <person name="Zheng P."/>
            <person name="Utro F."/>
            <person name="Royaert S."/>
            <person name="Saski C."/>
            <person name="Jenkins J."/>
            <person name="Podicheti R."/>
            <person name="Zhao M."/>
            <person name="Scheffler B.E."/>
            <person name="Stack J.C."/>
            <person name="Feltus F.A."/>
            <person name="Mustiga G.M."/>
            <person name="Amores F."/>
            <person name="Phillips W."/>
            <person name="Marelli J.P."/>
            <person name="May G.D."/>
            <person name="Shapiro H."/>
            <person name="Ma J."/>
            <person name="Bustamante C.D."/>
            <person name="Schnell R.J."/>
            <person name="Main D."/>
            <person name="Gilbert D."/>
            <person name="Parida L."/>
            <person name="Kuhn D.N."/>
        </authorList>
    </citation>
    <scope>NUCLEOTIDE SEQUENCE [LARGE SCALE GENOMIC DNA]</scope>
    <source>
        <strain evidence="4">cv. Matina 1-6</strain>
    </source>
</reference>
<dbReference type="InParanoid" id="A0A061GAU5"/>
<gene>
    <name evidence="3" type="ORF">TCM_028616</name>
</gene>
<name>A0A061GAU5_THECC</name>
<evidence type="ECO:0000256" key="1">
    <source>
        <dbReference type="PROSITE-ProRule" id="PRU00176"/>
    </source>
</evidence>
<evidence type="ECO:0000313" key="3">
    <source>
        <dbReference type="EMBL" id="EOY26666.1"/>
    </source>
</evidence>
<proteinExistence type="predicted"/>
<dbReference type="Proteomes" id="UP000026915">
    <property type="component" value="Chromosome 6"/>
</dbReference>
<dbReference type="EMBL" id="CM001884">
    <property type="protein sequence ID" value="EOY26666.1"/>
    <property type="molecule type" value="Genomic_DNA"/>
</dbReference>
<sequence length="89" mass="10647">MFFYYLYKTTDRVILSADVEYINLYMKNMDADITEELLQDKIYEFGKIVSLFVTKDETDSSKGFGFDKFEKTLNNEKNDNKVETQRNER</sequence>